<dbReference type="EMBL" id="MK419956">
    <property type="protein sequence ID" value="QEI03576.1"/>
    <property type="molecule type" value="Genomic_DNA"/>
</dbReference>
<reference evidence="2" key="1">
    <citation type="submission" date="2019-01" db="EMBL/GenBank/DDBJ databases">
        <authorList>
            <person name="Trentin L.B."/>
            <person name="Santos E.R."/>
            <person name="Silva L.A."/>
            <person name="Sosa-Gomez D.R."/>
            <person name="Ribeiro B.M."/>
            <person name="Ardisson-Araujo D.M.P."/>
        </authorList>
    </citation>
    <scope>NUCLEOTIDE SEQUENCE</scope>
    <source>
        <strain evidence="2">VPN54</strain>
    </source>
</reference>
<dbReference type="Proteomes" id="UP000830719">
    <property type="component" value="Segment"/>
</dbReference>
<evidence type="ECO:0000313" key="3">
    <source>
        <dbReference type="Proteomes" id="UP000830719"/>
    </source>
</evidence>
<feature type="region of interest" description="Disordered" evidence="1">
    <location>
        <begin position="113"/>
        <end position="136"/>
    </location>
</feature>
<sequence length="400" mass="45166">MAPVTRSAACRTGPIRQVQRPLSTCSDDGSECSDVTYVPFRHVPHPFCQKKTKKIKNKKRARSDSLQDQIIEWLDRSYEENALALQIKEIENLAAARDASLACDAVQVRNPVSEPVNEPVSEPVNEPVETPRDPEPTSIQAICEPVSEQAEPAVAEPIEADAEPIQADAPAGFPALPSISDDNNYDDGDDDDPYVDVGSSSYPLPSSYPHPDFYQSDIVHTSHRIFKYLNAIQTYPDKSMFSRVTEKMNYRNKCKQTINRAEFQKQILNHITSTELGLYNKIQTTKQLIAKYEACNKFITKRRLKNIKKVQSCIVKLKLRNDNARKCKGQVLDMMTDILEIIENYINVNDRNIGQFKRYECSLIDLADADIDDDNNDVDDSMSVSSYQSSRSSKSSLIFK</sequence>
<protein>
    <submittedName>
        <fullName evidence="2">Uncharacterized protein</fullName>
    </submittedName>
</protein>
<feature type="compositionally biased region" description="Low complexity" evidence="1">
    <location>
        <begin position="381"/>
        <end position="400"/>
    </location>
</feature>
<evidence type="ECO:0000313" key="2">
    <source>
        <dbReference type="EMBL" id="QEI03576.1"/>
    </source>
</evidence>
<dbReference type="GeneID" id="80538082"/>
<feature type="region of interest" description="Disordered" evidence="1">
    <location>
        <begin position="380"/>
        <end position="400"/>
    </location>
</feature>
<evidence type="ECO:0000256" key="1">
    <source>
        <dbReference type="SAM" id="MobiDB-lite"/>
    </source>
</evidence>
<proteinExistence type="predicted"/>
<organism evidence="2 3">
    <name type="scientific">Rachiplusia nu nucleopolyhedrovirus</name>
    <dbReference type="NCBI Taxonomy" id="2605775"/>
    <lineage>
        <taxon>Viruses</taxon>
        <taxon>Viruses incertae sedis</taxon>
        <taxon>Naldaviricetes</taxon>
        <taxon>Lefavirales</taxon>
        <taxon>Baculoviridae</taxon>
        <taxon>Alphabaculovirus</taxon>
        <taxon>Alphabaculovirus ranus</taxon>
    </lineage>
</organism>
<dbReference type="KEGG" id="vg:80538082"/>
<name>A0AAE6M5N1_9ABAC</name>
<accession>A0AAE6M5N1</accession>
<feature type="region of interest" description="Disordered" evidence="1">
    <location>
        <begin position="168"/>
        <end position="200"/>
    </location>
</feature>
<keyword evidence="3" id="KW-1185">Reference proteome</keyword>
<feature type="compositionally biased region" description="Low complexity" evidence="1">
    <location>
        <begin position="113"/>
        <end position="128"/>
    </location>
</feature>
<feature type="compositionally biased region" description="Acidic residues" evidence="1">
    <location>
        <begin position="183"/>
        <end position="194"/>
    </location>
</feature>
<dbReference type="RefSeq" id="YP_010799589.1">
    <property type="nucleotide sequence ID" value="NC_076682.1"/>
</dbReference>